<dbReference type="InterPro" id="IPR049053">
    <property type="entry name" value="AFCA-like_C"/>
</dbReference>
<keyword evidence="5" id="KW-0378">Hydrolase</keyword>
<name>A0ABT7U678_9BACE</name>
<accession>A0ABT7U678</accession>
<evidence type="ECO:0000313" key="5">
    <source>
        <dbReference type="EMBL" id="MDM8146036.1"/>
    </source>
</evidence>
<dbReference type="Pfam" id="PF22124">
    <property type="entry name" value="Glyco_hydro_95_cat"/>
    <property type="match status" value="1"/>
</dbReference>
<dbReference type="PANTHER" id="PTHR31084">
    <property type="entry name" value="ALPHA-L-FUCOSIDASE 2"/>
    <property type="match status" value="1"/>
</dbReference>
<feature type="domain" description="Glycosyl hydrolase family 95 N-terminal" evidence="2">
    <location>
        <begin position="388"/>
        <end position="542"/>
    </location>
</feature>
<protein>
    <submittedName>
        <fullName evidence="5">Glycoside hydrolase family 95 protein</fullName>
    </submittedName>
</protein>
<dbReference type="SUPFAM" id="SSF48208">
    <property type="entry name" value="Six-hairpin glycosidases"/>
    <property type="match status" value="1"/>
</dbReference>
<reference evidence="6" key="1">
    <citation type="submission" date="2023-07" db="EMBL/GenBank/DDBJ databases">
        <title>Identification and characterization of horizontal gene transfer across gut microbiota members of farm animals based on homology search.</title>
        <authorList>
            <person name="Schwarzerova J."/>
            <person name="Nykrynova M."/>
            <person name="Jureckova K."/>
            <person name="Cejkova D."/>
            <person name="Rychlik I."/>
        </authorList>
    </citation>
    <scope>NUCLEOTIDE SEQUENCE [LARGE SCALE GENOMIC DNA]</scope>
    <source>
        <strain evidence="6">ET4</strain>
    </source>
</reference>
<dbReference type="EMBL" id="JAUDCF010000020">
    <property type="protein sequence ID" value="MDM8146036.1"/>
    <property type="molecule type" value="Genomic_DNA"/>
</dbReference>
<feature type="chain" id="PRO_5046234013" evidence="1">
    <location>
        <begin position="21"/>
        <end position="1168"/>
    </location>
</feature>
<feature type="domain" description="Glycosyl hydrolase family 95 N-terminal" evidence="2">
    <location>
        <begin position="329"/>
        <end position="384"/>
    </location>
</feature>
<keyword evidence="1" id="KW-0732">Signal</keyword>
<dbReference type="InterPro" id="IPR054363">
    <property type="entry name" value="GH95_cat"/>
</dbReference>
<comment type="caution">
    <text evidence="5">The sequence shown here is derived from an EMBL/GenBank/DDBJ whole genome shotgun (WGS) entry which is preliminary data.</text>
</comment>
<organism evidence="5 6">
    <name type="scientific">Bacteroides eggerthii</name>
    <dbReference type="NCBI Taxonomy" id="28111"/>
    <lineage>
        <taxon>Bacteria</taxon>
        <taxon>Pseudomonadati</taxon>
        <taxon>Bacteroidota</taxon>
        <taxon>Bacteroidia</taxon>
        <taxon>Bacteroidales</taxon>
        <taxon>Bacteroidaceae</taxon>
        <taxon>Bacteroides</taxon>
    </lineage>
</organism>
<evidence type="ECO:0000259" key="4">
    <source>
        <dbReference type="Pfam" id="PF22124"/>
    </source>
</evidence>
<proteinExistence type="predicted"/>
<dbReference type="PANTHER" id="PTHR31084:SF19">
    <property type="entry name" value="GLYCOSYL HYDROLASE FAMILY 95 N-TERMINAL DOMAIN-CONTAINING PROTEIN"/>
    <property type="match status" value="1"/>
</dbReference>
<dbReference type="InterPro" id="IPR008928">
    <property type="entry name" value="6-hairpin_glycosidase_sf"/>
</dbReference>
<dbReference type="Proteomes" id="UP001228403">
    <property type="component" value="Unassembled WGS sequence"/>
</dbReference>
<gene>
    <name evidence="5" type="ORF">QUW02_08905</name>
</gene>
<dbReference type="Pfam" id="PF14498">
    <property type="entry name" value="Glyco_hyd_65N_2"/>
    <property type="match status" value="2"/>
</dbReference>
<feature type="domain" description="Glycosyl hydrolase family 95 catalytic" evidence="4">
    <location>
        <begin position="570"/>
        <end position="987"/>
    </location>
</feature>
<evidence type="ECO:0000259" key="2">
    <source>
        <dbReference type="Pfam" id="PF14498"/>
    </source>
</evidence>
<keyword evidence="6" id="KW-1185">Reference proteome</keyword>
<dbReference type="InterPro" id="IPR027414">
    <property type="entry name" value="GH95_N_dom"/>
</dbReference>
<dbReference type="Gene3D" id="1.50.10.10">
    <property type="match status" value="1"/>
</dbReference>
<evidence type="ECO:0000313" key="6">
    <source>
        <dbReference type="Proteomes" id="UP001228403"/>
    </source>
</evidence>
<dbReference type="InterPro" id="IPR012341">
    <property type="entry name" value="6hp_glycosidase-like_sf"/>
</dbReference>
<dbReference type="Pfam" id="PF21307">
    <property type="entry name" value="Glyco_hydro_95_C"/>
    <property type="match status" value="1"/>
</dbReference>
<feature type="signal peptide" evidence="1">
    <location>
        <begin position="1"/>
        <end position="20"/>
    </location>
</feature>
<feature type="domain" description="Alpha fucosidase A-like C-terminal" evidence="3">
    <location>
        <begin position="989"/>
        <end position="1083"/>
    </location>
</feature>
<sequence length="1168" mass="130980">MKNKFKILMCASMFFMTAQGQILPKFSVTNDTTWYYVQFKTGLATISDPGAGKQLITAEKTSADNQKWALIGDQNDFVMKSKAGNYISFSGGYYVSSTQGEHLKLIASPNANFSDCWELQRKDGTSSMNQWSGAGPGKLLGEYTVGDMNNPLQFIATTTRLPEFSTEDKETWYFIKFCENGNTMQDAGINEPAVLAHPDPIDEQLWKFVGDENSFQLVNKAGHYAFASEEDGNDNARIKTRSEKWDGSFRLYTTNYSAYAPAWEIHVNGYEQRPAFNQWQGAQTGNEIGLWSADDKNNPVYFVEPTEMVYADYKVKGIKDYKPEHNLTLWYTQPATLTNVSDKWMEYSLPIGNGQFGASIFGGVLKEEVQFNEKTLWSGTSKDNGSEYGDYENFGSVYIESLGEEGFSYGDTYPVQDYYRQLDLTNATASVVYKSPDKSVTYTREYIASYPDKVVAMRLKASEPGKLSLRFTMESGKPGIKAETEYKNGYACFKGKLQTVSYNARLKVVPTGGSVETTEEGITVKAANEILVILGGGTDFDAYSPAYTSATEGLEAKILQRVDAAAQKGWNDLYATHVSDYTSFFNRVDLNLEGANNNLPTDELVKKYAQRTSGTEDYALMLEALYFNYGRYLMLGSSRGVDLPSNLQGIWNNSSEPAWNGDIHSNINVQMNYWPAEITNLSELHMPFINYITNMAMNHDEWKGYARDAGQTKGWTCYTENNIFGGVGSFMHNYVIANAWYCTHLWQHYRYTLDKEYLAKVFPTMWSASEFWLERLVKDTDGQYVCPKEYSPEHGPTEDGVAHAQQLVWDLFANTQKAAEILGAKSGLSEQQLNLLSDRLEKLDKGLRIEKYTGTWGKELNGVKTGDPLLKEWKESSYEAGQNGHRHMSHLMCVYPFNQVTSTSPYFEAALNSLKLRGDASTGWSMGWKINLWARMQDGDHAHDILELALRHHSTAGGGIYYNLYDAHAPFQIDGNFGACAGIAEMLMQSHTDTIQVLPALPQVWRNGSVKGLKAIGDFTVNVSWKDLKAQTVDIISNQGSPLYVSYPGISTATVYVNEKEVKTESNDWNAISIPAKKGDKVKIDCSRISTQINQTVDNSDFSLDVRNNTVTVKGCNVHQVVVYDVEGHILLTTQKPCFKLKNHASPMYLIQVTDKKGNINTRKLVLS</sequence>
<evidence type="ECO:0000256" key="1">
    <source>
        <dbReference type="SAM" id="SignalP"/>
    </source>
</evidence>
<evidence type="ECO:0000259" key="3">
    <source>
        <dbReference type="Pfam" id="PF21307"/>
    </source>
</evidence>
<dbReference type="GO" id="GO:0016787">
    <property type="term" value="F:hydrolase activity"/>
    <property type="evidence" value="ECO:0007669"/>
    <property type="project" value="UniProtKB-KW"/>
</dbReference>